<dbReference type="GO" id="GO:0006457">
    <property type="term" value="P:protein folding"/>
    <property type="evidence" value="ECO:0007669"/>
    <property type="project" value="EnsemblFungi"/>
</dbReference>
<dbReference type="Proteomes" id="UP000000599">
    <property type="component" value="Chromosome A"/>
</dbReference>
<evidence type="ECO:0000259" key="3">
    <source>
        <dbReference type="Pfam" id="PF18482"/>
    </source>
</evidence>
<dbReference type="VEuPathDB" id="FungiDB:DEHA2A13728g"/>
<sequence>MALITEQSESIQLDPTAGFVIKTKIVSANDPLAHALSTKVFINVCHDAQVPKPAQDFEPSVIFPLIIDNQWEIPLIVSREKYTKDKKGQPSFVYDCCINTLCFQWCQINNDLRSILIEWCIESIELLFDVILEREYSIPKMLSKGELSQTKILKDELDESGFQKKLQSLKKNETLGLIEEIRDRDQDGMDLDEDMGELPNLMNIKAKDTDTSSKPLIQEISDMQIDVDKKKVTAPNTEHTTHRNVQRTSTIDEAPSSLVSTEKLNYSITFKKISSKHQLLVKFECANLQSCTSIQLSYVRSSHALILNNSDSRYYFNKSMTKLKMNTLEIPLPNDITINEEHIFNSFYVRPEHSLYIFC</sequence>
<dbReference type="InterPro" id="IPR012981">
    <property type="entry name" value="PIH1_N"/>
</dbReference>
<dbReference type="RefSeq" id="XP_456926.2">
    <property type="nucleotide sequence ID" value="XM_456926.1"/>
</dbReference>
<organism evidence="4 5">
    <name type="scientific">Debaryomyces hansenii (strain ATCC 36239 / CBS 767 / BCRC 21394 / JCM 1990 / NBRC 0083 / IGC 2968)</name>
    <name type="common">Yeast</name>
    <name type="synonym">Torulaspora hansenii</name>
    <dbReference type="NCBI Taxonomy" id="284592"/>
    <lineage>
        <taxon>Eukaryota</taxon>
        <taxon>Fungi</taxon>
        <taxon>Dikarya</taxon>
        <taxon>Ascomycota</taxon>
        <taxon>Saccharomycotina</taxon>
        <taxon>Pichiomycetes</taxon>
        <taxon>Debaryomycetaceae</taxon>
        <taxon>Debaryomyces</taxon>
    </lineage>
</organism>
<reference evidence="4 5" key="1">
    <citation type="journal article" date="2004" name="Nature">
        <title>Genome evolution in yeasts.</title>
        <authorList>
            <consortium name="Genolevures"/>
            <person name="Dujon B."/>
            <person name="Sherman D."/>
            <person name="Fischer G."/>
            <person name="Durrens P."/>
            <person name="Casaregola S."/>
            <person name="Lafontaine I."/>
            <person name="de Montigny J."/>
            <person name="Marck C."/>
            <person name="Neuveglise C."/>
            <person name="Talla E."/>
            <person name="Goffard N."/>
            <person name="Frangeul L."/>
            <person name="Aigle M."/>
            <person name="Anthouard V."/>
            <person name="Babour A."/>
            <person name="Barbe V."/>
            <person name="Barnay S."/>
            <person name="Blanchin S."/>
            <person name="Beckerich J.M."/>
            <person name="Beyne E."/>
            <person name="Bleykasten C."/>
            <person name="Boisrame A."/>
            <person name="Boyer J."/>
            <person name="Cattolico L."/>
            <person name="Confanioleri F."/>
            <person name="de Daruvar A."/>
            <person name="Despons L."/>
            <person name="Fabre E."/>
            <person name="Fairhead C."/>
            <person name="Ferry-Dumazet H."/>
            <person name="Groppi A."/>
            <person name="Hantraye F."/>
            <person name="Hennequin C."/>
            <person name="Jauniaux N."/>
            <person name="Joyet P."/>
            <person name="Kachouri R."/>
            <person name="Kerrest A."/>
            <person name="Koszul R."/>
            <person name="Lemaire M."/>
            <person name="Lesur I."/>
            <person name="Ma L."/>
            <person name="Muller H."/>
            <person name="Nicaud J.M."/>
            <person name="Nikolski M."/>
            <person name="Oztas S."/>
            <person name="Ozier-Kalogeropoulos O."/>
            <person name="Pellenz S."/>
            <person name="Potier S."/>
            <person name="Richard G.F."/>
            <person name="Straub M.L."/>
            <person name="Suleau A."/>
            <person name="Swennene D."/>
            <person name="Tekaia F."/>
            <person name="Wesolowski-Louvel M."/>
            <person name="Westhof E."/>
            <person name="Wirth B."/>
            <person name="Zeniou-Meyer M."/>
            <person name="Zivanovic I."/>
            <person name="Bolotin-Fukuhara M."/>
            <person name="Thierry A."/>
            <person name="Bouchier C."/>
            <person name="Caudron B."/>
            <person name="Scarpelli C."/>
            <person name="Gaillardin C."/>
            <person name="Weissenbach J."/>
            <person name="Wincker P."/>
            <person name="Souciet J.L."/>
        </authorList>
    </citation>
    <scope>NUCLEOTIDE SEQUENCE [LARGE SCALE GENOMIC DNA]</scope>
    <source>
        <strain evidence="5">ATCC 36239 / CBS 767 / BCRC 21394 / JCM 1990 / NBRC 0083 / IGC 2968</strain>
    </source>
</reference>
<dbReference type="OMA" id="DNQWEIP"/>
<dbReference type="FunCoup" id="Q6BXZ3">
    <property type="interactions" value="76"/>
</dbReference>
<dbReference type="GeneID" id="2899478"/>
<protein>
    <submittedName>
        <fullName evidence="4">DEHA2A13728p</fullName>
    </submittedName>
</protein>
<dbReference type="EMBL" id="CR382133">
    <property type="protein sequence ID" value="CAG84904.2"/>
    <property type="molecule type" value="Genomic_DNA"/>
</dbReference>
<dbReference type="GO" id="GO:1990904">
    <property type="term" value="C:ribonucleoprotein complex"/>
    <property type="evidence" value="ECO:0007669"/>
    <property type="project" value="TreeGrafter"/>
</dbReference>
<comment type="similarity">
    <text evidence="1">Belongs to the PIH1 family.</text>
</comment>
<dbReference type="InterPro" id="IPR041441">
    <property type="entry name" value="Pih1_CS_Ascomycota"/>
</dbReference>
<dbReference type="eggNOG" id="KOG4356">
    <property type="taxonomic scope" value="Eukaryota"/>
</dbReference>
<dbReference type="OrthoDB" id="5135119at2759"/>
<accession>Q6BXZ3</accession>
<dbReference type="PANTHER" id="PTHR22997:SF0">
    <property type="entry name" value="PIH1 DOMAIN-CONTAINING PROTEIN 1"/>
    <property type="match status" value="1"/>
</dbReference>
<name>Q6BXZ3_DEBHA</name>
<evidence type="ECO:0000313" key="4">
    <source>
        <dbReference type="EMBL" id="CAG84904.2"/>
    </source>
</evidence>
<proteinExistence type="inferred from homology"/>
<feature type="domain" description="PIH1 N-terminal" evidence="2">
    <location>
        <begin position="11"/>
        <end position="155"/>
    </location>
</feature>
<dbReference type="HOGENOM" id="CLU_072113_0_0_1"/>
<dbReference type="GO" id="GO:0006364">
    <property type="term" value="P:rRNA processing"/>
    <property type="evidence" value="ECO:0007669"/>
    <property type="project" value="EnsemblFungi"/>
</dbReference>
<dbReference type="STRING" id="284592.Q6BXZ3"/>
<dbReference type="InParanoid" id="Q6BXZ3"/>
<dbReference type="PANTHER" id="PTHR22997">
    <property type="entry name" value="PIH1 DOMAIN-CONTAINING PROTEIN 1"/>
    <property type="match status" value="1"/>
</dbReference>
<dbReference type="GO" id="GO:0005737">
    <property type="term" value="C:cytoplasm"/>
    <property type="evidence" value="ECO:0007669"/>
    <property type="project" value="TreeGrafter"/>
</dbReference>
<dbReference type="KEGG" id="dha:DEHA2A13728g"/>
<gene>
    <name evidence="4" type="ordered locus">DEHA2A13728g</name>
</gene>
<dbReference type="InterPro" id="IPR050734">
    <property type="entry name" value="PIH1/Kintoun_subfamily"/>
</dbReference>
<dbReference type="Pfam" id="PF08190">
    <property type="entry name" value="PIH1"/>
    <property type="match status" value="1"/>
</dbReference>
<dbReference type="Gene3D" id="2.60.40.4160">
    <property type="match status" value="1"/>
</dbReference>
<feature type="domain" description="Pih1 Ascomycota CS" evidence="3">
    <location>
        <begin position="263"/>
        <end position="359"/>
    </location>
</feature>
<dbReference type="GO" id="GO:0000492">
    <property type="term" value="P:box C/D snoRNP assembly"/>
    <property type="evidence" value="ECO:0007669"/>
    <property type="project" value="EnsemblFungi"/>
</dbReference>
<evidence type="ECO:0000256" key="1">
    <source>
        <dbReference type="ARBA" id="ARBA00008511"/>
    </source>
</evidence>
<dbReference type="GO" id="GO:0097255">
    <property type="term" value="C:R2TP complex"/>
    <property type="evidence" value="ECO:0007669"/>
    <property type="project" value="EnsemblFungi"/>
</dbReference>
<evidence type="ECO:0000313" key="5">
    <source>
        <dbReference type="Proteomes" id="UP000000599"/>
    </source>
</evidence>
<dbReference type="Pfam" id="PF18482">
    <property type="entry name" value="Pih1_fungal_CS"/>
    <property type="match status" value="1"/>
</dbReference>
<dbReference type="AlphaFoldDB" id="Q6BXZ3"/>
<evidence type="ECO:0000259" key="2">
    <source>
        <dbReference type="Pfam" id="PF08190"/>
    </source>
</evidence>
<keyword evidence="5" id="KW-1185">Reference proteome</keyword>